<dbReference type="CDD" id="cd00082">
    <property type="entry name" value="HisKA"/>
    <property type="match status" value="1"/>
</dbReference>
<evidence type="ECO:0000256" key="2">
    <source>
        <dbReference type="ARBA" id="ARBA00012438"/>
    </source>
</evidence>
<keyword evidence="5" id="KW-0812">Transmembrane</keyword>
<dbReference type="Pfam" id="PF07696">
    <property type="entry name" value="7TMR-DISMED2"/>
    <property type="match status" value="1"/>
</dbReference>
<evidence type="ECO:0000256" key="1">
    <source>
        <dbReference type="ARBA" id="ARBA00000085"/>
    </source>
</evidence>
<keyword evidence="5" id="KW-0472">Membrane</keyword>
<gene>
    <name evidence="8" type="ORF">FO440_06540</name>
</gene>
<dbReference type="InterPro" id="IPR004358">
    <property type="entry name" value="Sig_transdc_His_kin-like_C"/>
</dbReference>
<dbReference type="InterPro" id="IPR003661">
    <property type="entry name" value="HisK_dim/P_dom"/>
</dbReference>
<dbReference type="InterPro" id="IPR036890">
    <property type="entry name" value="HATPase_C_sf"/>
</dbReference>
<feature type="chain" id="PRO_5021735477" description="histidine kinase" evidence="6">
    <location>
        <begin position="23"/>
        <end position="713"/>
    </location>
</feature>
<keyword evidence="5" id="KW-1133">Transmembrane helix</keyword>
<feature type="transmembrane region" description="Helical" evidence="5">
    <location>
        <begin position="278"/>
        <end position="295"/>
    </location>
</feature>
<feature type="transmembrane region" description="Helical" evidence="5">
    <location>
        <begin position="332"/>
        <end position="351"/>
    </location>
</feature>
<name>A0A556MV70_9SPHI</name>
<dbReference type="Gene3D" id="3.30.565.10">
    <property type="entry name" value="Histidine kinase-like ATPase, C-terminal domain"/>
    <property type="match status" value="1"/>
</dbReference>
<dbReference type="SUPFAM" id="SSF47384">
    <property type="entry name" value="Homodimeric domain of signal transducing histidine kinase"/>
    <property type="match status" value="1"/>
</dbReference>
<dbReference type="Proteomes" id="UP000318733">
    <property type="component" value="Unassembled WGS sequence"/>
</dbReference>
<keyword evidence="9" id="KW-1185">Reference proteome</keyword>
<dbReference type="PANTHER" id="PTHR43065:SF50">
    <property type="entry name" value="HISTIDINE KINASE"/>
    <property type="match status" value="1"/>
</dbReference>
<evidence type="ECO:0000256" key="4">
    <source>
        <dbReference type="SAM" id="Coils"/>
    </source>
</evidence>
<evidence type="ECO:0000256" key="6">
    <source>
        <dbReference type="SAM" id="SignalP"/>
    </source>
</evidence>
<evidence type="ECO:0000313" key="9">
    <source>
        <dbReference type="Proteomes" id="UP000318733"/>
    </source>
</evidence>
<proteinExistence type="predicted"/>
<dbReference type="InterPro" id="IPR011623">
    <property type="entry name" value="7TMR_DISM_rcpt_extracell_dom1"/>
</dbReference>
<dbReference type="SUPFAM" id="SSF55874">
    <property type="entry name" value="ATPase domain of HSP90 chaperone/DNA topoisomerase II/histidine kinase"/>
    <property type="match status" value="1"/>
</dbReference>
<feature type="transmembrane region" description="Helical" evidence="5">
    <location>
        <begin position="301"/>
        <end position="325"/>
    </location>
</feature>
<feature type="transmembrane region" description="Helical" evidence="5">
    <location>
        <begin position="186"/>
        <end position="204"/>
    </location>
</feature>
<organism evidence="8 9">
    <name type="scientific">Mucilaginibacter corticis</name>
    <dbReference type="NCBI Taxonomy" id="2597670"/>
    <lineage>
        <taxon>Bacteria</taxon>
        <taxon>Pseudomonadati</taxon>
        <taxon>Bacteroidota</taxon>
        <taxon>Sphingobacteriia</taxon>
        <taxon>Sphingobacteriales</taxon>
        <taxon>Sphingobacteriaceae</taxon>
        <taxon>Mucilaginibacter</taxon>
    </lineage>
</organism>
<dbReference type="PRINTS" id="PR00344">
    <property type="entry name" value="BCTRLSENSOR"/>
</dbReference>
<dbReference type="EC" id="2.7.13.3" evidence="2"/>
<dbReference type="InterPro" id="IPR005467">
    <property type="entry name" value="His_kinase_dom"/>
</dbReference>
<feature type="transmembrane region" description="Helical" evidence="5">
    <location>
        <begin position="247"/>
        <end position="266"/>
    </location>
</feature>
<feature type="coiled-coil region" evidence="4">
    <location>
        <begin position="419"/>
        <end position="449"/>
    </location>
</feature>
<keyword evidence="4" id="KW-0175">Coiled coil</keyword>
<dbReference type="PROSITE" id="PS50109">
    <property type="entry name" value="HIS_KIN"/>
    <property type="match status" value="1"/>
</dbReference>
<dbReference type="EMBL" id="VLPK01000001">
    <property type="protein sequence ID" value="TSJ43840.1"/>
    <property type="molecule type" value="Genomic_DNA"/>
</dbReference>
<feature type="transmembrane region" description="Helical" evidence="5">
    <location>
        <begin position="363"/>
        <end position="383"/>
    </location>
</feature>
<dbReference type="Gene3D" id="2.60.40.2380">
    <property type="match status" value="1"/>
</dbReference>
<dbReference type="InterPro" id="IPR011622">
    <property type="entry name" value="7TMR_DISM_rcpt_extracell_dom2"/>
</dbReference>
<keyword evidence="3" id="KW-0597">Phosphoprotein</keyword>
<dbReference type="Gene3D" id="1.10.287.130">
    <property type="match status" value="1"/>
</dbReference>
<evidence type="ECO:0000313" key="8">
    <source>
        <dbReference type="EMBL" id="TSJ43840.1"/>
    </source>
</evidence>
<dbReference type="RefSeq" id="WP_144247405.1">
    <property type="nucleotide sequence ID" value="NZ_VLPK01000001.1"/>
</dbReference>
<dbReference type="InterPro" id="IPR036097">
    <property type="entry name" value="HisK_dim/P_sf"/>
</dbReference>
<keyword evidence="6" id="KW-0732">Signal</keyword>
<dbReference type="InterPro" id="IPR003594">
    <property type="entry name" value="HATPase_dom"/>
</dbReference>
<dbReference type="PANTHER" id="PTHR43065">
    <property type="entry name" value="SENSOR HISTIDINE KINASE"/>
    <property type="match status" value="1"/>
</dbReference>
<comment type="caution">
    <text evidence="8">The sequence shown here is derived from an EMBL/GenBank/DDBJ whole genome shotgun (WGS) entry which is preliminary data.</text>
</comment>
<evidence type="ECO:0000256" key="3">
    <source>
        <dbReference type="ARBA" id="ARBA00022553"/>
    </source>
</evidence>
<evidence type="ECO:0000259" key="7">
    <source>
        <dbReference type="PROSITE" id="PS50109"/>
    </source>
</evidence>
<feature type="domain" description="Histidine kinase" evidence="7">
    <location>
        <begin position="458"/>
        <end position="708"/>
    </location>
</feature>
<dbReference type="GO" id="GO:0000155">
    <property type="term" value="F:phosphorelay sensor kinase activity"/>
    <property type="evidence" value="ECO:0007669"/>
    <property type="project" value="InterPro"/>
</dbReference>
<protein>
    <recommendedName>
        <fullName evidence="2">histidine kinase</fullName>
        <ecNumber evidence="2">2.7.13.3</ecNumber>
    </recommendedName>
</protein>
<feature type="transmembrane region" description="Helical" evidence="5">
    <location>
        <begin position="211"/>
        <end position="232"/>
    </location>
</feature>
<comment type="catalytic activity">
    <reaction evidence="1">
        <text>ATP + protein L-histidine = ADP + protein N-phospho-L-histidine.</text>
        <dbReference type="EC" id="2.7.13.3"/>
    </reaction>
</comment>
<accession>A0A556MV70</accession>
<reference evidence="8 9" key="1">
    <citation type="submission" date="2019-07" db="EMBL/GenBank/DDBJ databases">
        <authorList>
            <person name="Huq M.A."/>
        </authorList>
    </citation>
    <scope>NUCLEOTIDE SEQUENCE [LARGE SCALE GENOMIC DNA]</scope>
    <source>
        <strain evidence="8 9">MAH-19</strain>
    </source>
</reference>
<dbReference type="OrthoDB" id="9806995at2"/>
<sequence length="713" mass="80247">MQYLKTSALAILFLIISTLTHAQNVVSVNNTLKQGYFGKDVYLYQDVTNKLSFSKISQSPALFKASTLAVPNLGISPYNNWIKFRLINDSELDKVILDISNPIIDDADLYIVRGTQVDSVKSSNILPLRNKPYSHQFYLFNIPLKKGEAVDCYVRLKSTQQILAPLSLKTAQTIVPEISTTDTRSGIYLGIMLVMLLYNLFIYFTTKDKDYIVYCHYIFWVTLTQMTLLGYSHRFLWTDNVWLSKNMVIFCGVMSGVATIMFAKSFLHTKVIVPKLNIALNVTVGLYTIAMILLLSGNGVVAFQVVNPTAAIVSILLMVIATAAYRKKQASAKFFLISWSIFFTSILIFVFKDFNIVPYNLFTVHSVEIGSALEAVFLSFALANKINILKGEKEASQAEVLRTLQENERIVRMQNVMLESKVEERTHELNESLEDLKQAQSQLVESEKMASLGQLTAGIAHEINNPINFVTSNINPLKRDVEMILDVMSNIERVSQSDLSIAEKKKQIEDYKEEMDFDYLVMEIKHLIKGIYEGASRTAEIVKGLKIFSRLDEDDLKRADMNEGLDSTLVIANNLLNNRIKIIKEYAELPLIECYAGKLNQVFLNILSNGIYAVEKKFGDKEGGEILIKTENDDEDVTITIADNGIGMSEQTMKKIFEPFFTTKEVGEGTGLGMSIAYNTIKKHNGQIIVNSEVGKGTEFILKIPAIYDTKLV</sequence>
<dbReference type="Pfam" id="PF02518">
    <property type="entry name" value="HATPase_c"/>
    <property type="match status" value="1"/>
</dbReference>
<feature type="signal peptide" evidence="6">
    <location>
        <begin position="1"/>
        <end position="22"/>
    </location>
</feature>
<evidence type="ECO:0000256" key="5">
    <source>
        <dbReference type="SAM" id="Phobius"/>
    </source>
</evidence>
<dbReference type="AlphaFoldDB" id="A0A556MV70"/>
<dbReference type="SMART" id="SM00387">
    <property type="entry name" value="HATPase_c"/>
    <property type="match status" value="1"/>
</dbReference>
<dbReference type="Pfam" id="PF07695">
    <property type="entry name" value="7TMR-DISM_7TM"/>
    <property type="match status" value="1"/>
</dbReference>